<sequence length="566" mass="59956">MGRALLDWTATTDDSLPRLCLLRGGRASGKSYVLAWFLAGSAGHPRTAAHAAVPSDGLTADALAWEMGRQLGYGPLPPHRLLNRVAADQRPLLLLLPDFHLAGRGHADQQSVAPQEILDEFLFPLVQFPHVRAVVEAGSTDILSTSDHHVIDLGEAPFPGAARPSPAVPDFASLFAGVPRTADGRPDWSRAPRTVRKVILDIALHTDDDGAAVRALLADPGFLVHGPTTGITAALHSAATPAPPGLRAIWDRAAPQLSDVDHSDNERGALLHAASLGTSTTLSEYLRPLAERHRWTATWAQHGVPAATHSQLPGNDGRLLVSDPLGRLHTHDPATGHRTGMLPSPPAIRPTGIAGSGTDALLLLDETGLLHPLTPDEESMAATVLGHIASHHSHALLTSDTHRPTALGSCPQSSLVAIGDASGAVHLWSLAEYRPTPRTCRLHTVPVTAVTCLRLPGEGLTFTISAAFDGSIRLWEPSQRPMESPVDQRPALVTALAAAGTPVGPLLAAAWNDSEIHLWHILSGKVHILPTLYRCSALALTPTGQLTVSGPDGFHAIQLNLDRLWA</sequence>
<organism evidence="1 2">
    <name type="scientific">Streptomyces celluloflavus</name>
    <dbReference type="NCBI Taxonomy" id="58344"/>
    <lineage>
        <taxon>Bacteria</taxon>
        <taxon>Bacillati</taxon>
        <taxon>Actinomycetota</taxon>
        <taxon>Actinomycetes</taxon>
        <taxon>Kitasatosporales</taxon>
        <taxon>Streptomycetaceae</taxon>
        <taxon>Streptomyces</taxon>
    </lineage>
</organism>
<protein>
    <submittedName>
        <fullName evidence="1">Uncharacterized protein</fullName>
    </submittedName>
</protein>
<dbReference type="Gene3D" id="2.130.10.10">
    <property type="entry name" value="YVTN repeat-like/Quinoprotein amine dehydrogenase"/>
    <property type="match status" value="1"/>
</dbReference>
<gene>
    <name evidence="1" type="ORF">ACH4GP_33740</name>
</gene>
<dbReference type="EMBL" id="JBIRGH010000030">
    <property type="protein sequence ID" value="MFH8589287.1"/>
    <property type="molecule type" value="Genomic_DNA"/>
</dbReference>
<comment type="caution">
    <text evidence="1">The sequence shown here is derived from an EMBL/GenBank/DDBJ whole genome shotgun (WGS) entry which is preliminary data.</text>
</comment>
<keyword evidence="2" id="KW-1185">Reference proteome</keyword>
<reference evidence="1 2" key="1">
    <citation type="submission" date="2024-10" db="EMBL/GenBank/DDBJ databases">
        <title>The Natural Products Discovery Center: Release of the First 8490 Sequenced Strains for Exploring Actinobacteria Biosynthetic Diversity.</title>
        <authorList>
            <person name="Kalkreuter E."/>
            <person name="Kautsar S.A."/>
            <person name="Yang D."/>
            <person name="Bader C.D."/>
            <person name="Teijaro C.N."/>
            <person name="Fluegel L."/>
            <person name="Davis C.M."/>
            <person name="Simpson J.R."/>
            <person name="Lauterbach L."/>
            <person name="Steele A.D."/>
            <person name="Gui C."/>
            <person name="Meng S."/>
            <person name="Li G."/>
            <person name="Viehrig K."/>
            <person name="Ye F."/>
            <person name="Su P."/>
            <person name="Kiefer A.F."/>
            <person name="Nichols A."/>
            <person name="Cepeda A.J."/>
            <person name="Yan W."/>
            <person name="Fan B."/>
            <person name="Jiang Y."/>
            <person name="Adhikari A."/>
            <person name="Zheng C.-J."/>
            <person name="Schuster L."/>
            <person name="Cowan T.M."/>
            <person name="Smanski M.J."/>
            <person name="Chevrette M.G."/>
            <person name="De Carvalho L.P.S."/>
            <person name="Shen B."/>
        </authorList>
    </citation>
    <scope>NUCLEOTIDE SEQUENCE [LARGE SCALE GENOMIC DNA]</scope>
    <source>
        <strain evidence="1 2">NPDC018013</strain>
    </source>
</reference>
<name>A0ABW7RNB4_9ACTN</name>
<evidence type="ECO:0000313" key="1">
    <source>
        <dbReference type="EMBL" id="MFH8589287.1"/>
    </source>
</evidence>
<evidence type="ECO:0000313" key="2">
    <source>
        <dbReference type="Proteomes" id="UP001610990"/>
    </source>
</evidence>
<dbReference type="Proteomes" id="UP001610990">
    <property type="component" value="Unassembled WGS sequence"/>
</dbReference>
<dbReference type="InterPro" id="IPR015943">
    <property type="entry name" value="WD40/YVTN_repeat-like_dom_sf"/>
</dbReference>
<dbReference type="RefSeq" id="WP_397676289.1">
    <property type="nucleotide sequence ID" value="NZ_JBIRGH010000030.1"/>
</dbReference>
<dbReference type="SUPFAM" id="SSF101898">
    <property type="entry name" value="NHL repeat"/>
    <property type="match status" value="1"/>
</dbReference>
<accession>A0ABW7RNB4</accession>
<proteinExistence type="predicted"/>